<proteinExistence type="predicted"/>
<evidence type="ECO:0000313" key="1">
    <source>
        <dbReference type="EMBL" id="KAK4360439.1"/>
    </source>
</evidence>
<name>A0AAE1S039_9SOLA</name>
<comment type="caution">
    <text evidence="1">The sequence shown here is derived from an EMBL/GenBank/DDBJ whole genome shotgun (WGS) entry which is preliminary data.</text>
</comment>
<sequence>MGNHVVYSTMPISQPTTEEPIEVENDVFSCDNNPASLENVYQPMSMNIGSGTDGGKRIICDAFIPTDGVTST</sequence>
<gene>
    <name evidence="1" type="ORF">RND71_019391</name>
</gene>
<dbReference type="EMBL" id="JAVYJV010000010">
    <property type="protein sequence ID" value="KAK4360439.1"/>
    <property type="molecule type" value="Genomic_DNA"/>
</dbReference>
<accession>A0AAE1S039</accession>
<dbReference type="AlphaFoldDB" id="A0AAE1S039"/>
<dbReference type="Proteomes" id="UP001291623">
    <property type="component" value="Unassembled WGS sequence"/>
</dbReference>
<keyword evidence="2" id="KW-1185">Reference proteome</keyword>
<protein>
    <submittedName>
        <fullName evidence="1">Uncharacterized protein</fullName>
    </submittedName>
</protein>
<reference evidence="1" key="1">
    <citation type="submission" date="2023-12" db="EMBL/GenBank/DDBJ databases">
        <title>Genome assembly of Anisodus tanguticus.</title>
        <authorList>
            <person name="Wang Y.-J."/>
        </authorList>
    </citation>
    <scope>NUCLEOTIDE SEQUENCE</scope>
    <source>
        <strain evidence="1">KB-2021</strain>
        <tissue evidence="1">Leaf</tissue>
    </source>
</reference>
<evidence type="ECO:0000313" key="2">
    <source>
        <dbReference type="Proteomes" id="UP001291623"/>
    </source>
</evidence>
<organism evidence="1 2">
    <name type="scientific">Anisodus tanguticus</name>
    <dbReference type="NCBI Taxonomy" id="243964"/>
    <lineage>
        <taxon>Eukaryota</taxon>
        <taxon>Viridiplantae</taxon>
        <taxon>Streptophyta</taxon>
        <taxon>Embryophyta</taxon>
        <taxon>Tracheophyta</taxon>
        <taxon>Spermatophyta</taxon>
        <taxon>Magnoliopsida</taxon>
        <taxon>eudicotyledons</taxon>
        <taxon>Gunneridae</taxon>
        <taxon>Pentapetalae</taxon>
        <taxon>asterids</taxon>
        <taxon>lamiids</taxon>
        <taxon>Solanales</taxon>
        <taxon>Solanaceae</taxon>
        <taxon>Solanoideae</taxon>
        <taxon>Hyoscyameae</taxon>
        <taxon>Anisodus</taxon>
    </lineage>
</organism>